<evidence type="ECO:0000313" key="1">
    <source>
        <dbReference type="EMBL" id="KAF7771564.1"/>
    </source>
</evidence>
<comment type="caution">
    <text evidence="1">The sequence shown here is derived from an EMBL/GenBank/DDBJ whole genome shotgun (WGS) entry which is preliminary data.</text>
</comment>
<evidence type="ECO:0000313" key="2">
    <source>
        <dbReference type="Proteomes" id="UP000629468"/>
    </source>
</evidence>
<proteinExistence type="predicted"/>
<name>A0A8H7F0T6_AGABI</name>
<dbReference type="EMBL" id="JABXXO010000008">
    <property type="protein sequence ID" value="KAF7771564.1"/>
    <property type="molecule type" value="Genomic_DNA"/>
</dbReference>
<organism evidence="1 2">
    <name type="scientific">Agaricus bisporus var. burnettii</name>
    <dbReference type="NCBI Taxonomy" id="192524"/>
    <lineage>
        <taxon>Eukaryota</taxon>
        <taxon>Fungi</taxon>
        <taxon>Dikarya</taxon>
        <taxon>Basidiomycota</taxon>
        <taxon>Agaricomycotina</taxon>
        <taxon>Agaricomycetes</taxon>
        <taxon>Agaricomycetidae</taxon>
        <taxon>Agaricales</taxon>
        <taxon>Agaricineae</taxon>
        <taxon>Agaricaceae</taxon>
        <taxon>Agaricus</taxon>
    </lineage>
</organism>
<gene>
    <name evidence="1" type="ORF">Agabi119p4_5875</name>
</gene>
<reference evidence="1 2" key="1">
    <citation type="journal article" name="Sci. Rep.">
        <title>Telomere-to-telomere assembled and centromere annotated genomes of the two main subspecies of the button mushroom Agaricus bisporus reveal especially polymorphic chromosome ends.</title>
        <authorList>
            <person name="Sonnenberg A.S.M."/>
            <person name="Sedaghat-Telgerd N."/>
            <person name="Lavrijssen B."/>
            <person name="Ohm R.A."/>
            <person name="Hendrickx P.M."/>
            <person name="Scholtmeijer K."/>
            <person name="Baars J.J.P."/>
            <person name="van Peer A."/>
        </authorList>
    </citation>
    <scope>NUCLEOTIDE SEQUENCE [LARGE SCALE GENOMIC DNA]</scope>
    <source>
        <strain evidence="1 2">H119_p4</strain>
    </source>
</reference>
<accession>A0A8H7F0T6</accession>
<protein>
    <submittedName>
        <fullName evidence="1">Uncharacterized protein</fullName>
    </submittedName>
</protein>
<dbReference type="Proteomes" id="UP000629468">
    <property type="component" value="Unassembled WGS sequence"/>
</dbReference>
<sequence>MFRSPLETSGSLELAEMCHYRQVNKHFSCGHVVVQPDELIICFGTRCKFSPKHPQDCMPPNCSQTCWQYRQAPERYTLQINGPCHSCGG</sequence>
<dbReference type="AlphaFoldDB" id="A0A8H7F0T6"/>